<evidence type="ECO:0000256" key="8">
    <source>
        <dbReference type="ARBA" id="ARBA00022741"/>
    </source>
</evidence>
<evidence type="ECO:0000256" key="4">
    <source>
        <dbReference type="ARBA" id="ARBA00022490"/>
    </source>
</evidence>
<keyword evidence="11 16" id="KW-0694">RNA-binding</keyword>
<keyword evidence="7 15" id="KW-0479">Metal-binding</keyword>
<dbReference type="Gene3D" id="3.30.56.10">
    <property type="match status" value="2"/>
</dbReference>
<evidence type="ECO:0000256" key="3">
    <source>
        <dbReference type="ARBA" id="ARBA00011209"/>
    </source>
</evidence>
<evidence type="ECO:0000256" key="13">
    <source>
        <dbReference type="ARBA" id="ARBA00023146"/>
    </source>
</evidence>
<keyword evidence="21" id="KW-1185">Reference proteome</keyword>
<sequence length="812" mass="87841">MRVSYQWLKEYIDLSGVSPEELAELMTRGGIEIDTVEQRNQGVSNVVVGHVLEKEKHPDADKLSVCKVDAGTGETLQIVCGAPNVAAGQKVPVALIGAKLPGGIAIKRAKLRGVESQGMICSAKELGINDKLLPKDMQEGILVLPADSGIGTPITEYLALDDAVLELDLTPNRSDCLSMLGVAYEAAALTGRQVKLPDTRVESGALKAADKIAVTISAPEHCFRYAARYVQGVKIGPSPQWMQNRLIAAGVRPINNIVDITNYVMLEYGQPLHAFDADKLGGRIEVRLARPGETMVTLDDQERKLDPDMLLITDGERPVALAGVMGGANTEVSDETVNVVLESAEFDAATVRRTSRRLGLRSEASLRFEKGVDPARVVPAVDRAAALMALYAGGTVLDGIVQAVVREAEPAVVSVTLAKINGHLGTSLTAVEVQEIFARLGFESAVSEGGVFTVKVPTRRGDISRDVDLIEEVARLHGYDNIPSTAIEGSTTAGRLTGPQAIRRALRAKLADAGLQETFTYSLTHPSRTRMFTLLAEGAVPIRVAMPMSEDRSELRTSLVPSLIDAAIYNRNRKNTDLKLFEIGSVFLTDEQTLTRLPQERHRIAGLLTGSRTDVQWNVKAEPVDFYDAKGVVETIFDLLGVSGRIRYEAAALDNLHPGRSAKVLLDTGSGEMLIGYVGQLHPSVQLQEELDDTYVFELALEPLYEHADTAIIQQPLPRYPSVERDLAVLVDRSVEAGSLLAAIREAGGDLLESVSVFDVYVDDRLGADKKSVAFSLVYRHPERTLTDDEAAGRHAAVLDRLASAFGAELRK</sequence>
<dbReference type="InterPro" id="IPR012340">
    <property type="entry name" value="NA-bd_OB-fold"/>
</dbReference>
<dbReference type="InterPro" id="IPR045060">
    <property type="entry name" value="Phe-tRNA-ligase_IIc_bsu"/>
</dbReference>
<evidence type="ECO:0000256" key="7">
    <source>
        <dbReference type="ARBA" id="ARBA00022723"/>
    </source>
</evidence>
<dbReference type="Pfam" id="PF01588">
    <property type="entry name" value="tRNA_bind"/>
    <property type="match status" value="1"/>
</dbReference>
<feature type="binding site" evidence="15">
    <location>
        <position position="471"/>
    </location>
    <ligand>
        <name>Mg(2+)</name>
        <dbReference type="ChEBI" id="CHEBI:18420"/>
        <note>shared with alpha subunit</note>
    </ligand>
</feature>
<name>A0ABN7S777_THEXY</name>
<dbReference type="Gene3D" id="3.30.70.380">
    <property type="entry name" value="Ferrodoxin-fold anticodon-binding domain"/>
    <property type="match status" value="1"/>
</dbReference>
<dbReference type="SUPFAM" id="SSF56037">
    <property type="entry name" value="PheT/TilS domain"/>
    <property type="match status" value="1"/>
</dbReference>
<dbReference type="EC" id="6.1.1.20" evidence="15"/>
<dbReference type="HAMAP" id="MF_00283">
    <property type="entry name" value="Phe_tRNA_synth_beta1"/>
    <property type="match status" value="1"/>
</dbReference>
<accession>A0ABN7S777</accession>
<evidence type="ECO:0000256" key="15">
    <source>
        <dbReference type="HAMAP-Rule" id="MF_00283"/>
    </source>
</evidence>
<comment type="subunit">
    <text evidence="3 15">Tetramer of two alpha and two beta subunits.</text>
</comment>
<evidence type="ECO:0000256" key="16">
    <source>
        <dbReference type="PROSITE-ProRule" id="PRU00209"/>
    </source>
</evidence>
<dbReference type="InterPro" id="IPR033714">
    <property type="entry name" value="tRNA_bind_bactPheRS"/>
</dbReference>
<dbReference type="InterPro" id="IPR020825">
    <property type="entry name" value="Phe-tRNA_synthase-like_B3/B4"/>
</dbReference>
<organism evidence="20 21">
    <name type="scientific">Thermobacillus xylanilyticus</name>
    <dbReference type="NCBI Taxonomy" id="76633"/>
    <lineage>
        <taxon>Bacteria</taxon>
        <taxon>Bacillati</taxon>
        <taxon>Bacillota</taxon>
        <taxon>Bacilli</taxon>
        <taxon>Bacillales</taxon>
        <taxon>Paenibacillaceae</taxon>
        <taxon>Thermobacillus</taxon>
    </lineage>
</organism>
<keyword evidence="13 15" id="KW-0030">Aminoacyl-tRNA synthetase</keyword>
<keyword evidence="4 15" id="KW-0963">Cytoplasm</keyword>
<feature type="domain" description="FDX-ACB" evidence="18">
    <location>
        <begin position="718"/>
        <end position="811"/>
    </location>
</feature>
<dbReference type="InterPro" id="IPR002547">
    <property type="entry name" value="tRNA-bd_dom"/>
</dbReference>
<dbReference type="PROSITE" id="PS50886">
    <property type="entry name" value="TRBD"/>
    <property type="match status" value="1"/>
</dbReference>
<comment type="catalytic activity">
    <reaction evidence="14 15">
        <text>tRNA(Phe) + L-phenylalanine + ATP = L-phenylalanyl-tRNA(Phe) + AMP + diphosphate + H(+)</text>
        <dbReference type="Rhea" id="RHEA:19413"/>
        <dbReference type="Rhea" id="RHEA-COMP:9668"/>
        <dbReference type="Rhea" id="RHEA-COMP:9699"/>
        <dbReference type="ChEBI" id="CHEBI:15378"/>
        <dbReference type="ChEBI" id="CHEBI:30616"/>
        <dbReference type="ChEBI" id="CHEBI:33019"/>
        <dbReference type="ChEBI" id="CHEBI:58095"/>
        <dbReference type="ChEBI" id="CHEBI:78442"/>
        <dbReference type="ChEBI" id="CHEBI:78531"/>
        <dbReference type="ChEBI" id="CHEBI:456215"/>
        <dbReference type="EC" id="6.1.1.20"/>
    </reaction>
</comment>
<evidence type="ECO:0000313" key="21">
    <source>
        <dbReference type="Proteomes" id="UP000681526"/>
    </source>
</evidence>
<keyword evidence="6 15" id="KW-0436">Ligase</keyword>
<keyword evidence="12 15" id="KW-0648">Protein biosynthesis</keyword>
<dbReference type="PANTHER" id="PTHR10947">
    <property type="entry name" value="PHENYLALANYL-TRNA SYNTHETASE BETA CHAIN AND LEUCINE-RICH REPEAT-CONTAINING PROTEIN 47"/>
    <property type="match status" value="1"/>
</dbReference>
<dbReference type="InterPro" id="IPR004532">
    <property type="entry name" value="Phe-tRNA-ligase_IIc_bsu_bact"/>
</dbReference>
<evidence type="ECO:0000256" key="5">
    <source>
        <dbReference type="ARBA" id="ARBA00022555"/>
    </source>
</evidence>
<dbReference type="PROSITE" id="PS51447">
    <property type="entry name" value="FDX_ACB"/>
    <property type="match status" value="1"/>
</dbReference>
<dbReference type="Gene3D" id="3.30.930.10">
    <property type="entry name" value="Bira Bifunctional Protein, Domain 2"/>
    <property type="match status" value="1"/>
</dbReference>
<dbReference type="SMART" id="SM00873">
    <property type="entry name" value="B3_4"/>
    <property type="match status" value="1"/>
</dbReference>
<dbReference type="InterPro" id="IPR005147">
    <property type="entry name" value="tRNA_synthase_B5-dom"/>
</dbReference>
<dbReference type="Gene3D" id="2.40.50.140">
    <property type="entry name" value="Nucleic acid-binding proteins"/>
    <property type="match status" value="1"/>
</dbReference>
<dbReference type="CDD" id="cd00769">
    <property type="entry name" value="PheRS_beta_core"/>
    <property type="match status" value="1"/>
</dbReference>
<dbReference type="SUPFAM" id="SSF54991">
    <property type="entry name" value="Anticodon-binding domain of PheRS"/>
    <property type="match status" value="1"/>
</dbReference>
<dbReference type="InterPro" id="IPR009061">
    <property type="entry name" value="DNA-bd_dom_put_sf"/>
</dbReference>
<dbReference type="SMART" id="SM00896">
    <property type="entry name" value="FDX-ACB"/>
    <property type="match status" value="1"/>
</dbReference>
<keyword evidence="10 15" id="KW-0460">Magnesium</keyword>
<evidence type="ECO:0000313" key="20">
    <source>
        <dbReference type="EMBL" id="CAG5090586.1"/>
    </source>
</evidence>
<reference evidence="20 21" key="1">
    <citation type="submission" date="2021-04" db="EMBL/GenBank/DDBJ databases">
        <authorList>
            <person name="Rakotoarivonina H."/>
        </authorList>
    </citation>
    <scope>NUCLEOTIDE SEQUENCE [LARGE SCALE GENOMIC DNA]</scope>
    <source>
        <strain evidence="20 21">XE</strain>
    </source>
</reference>
<keyword evidence="8 15" id="KW-0547">Nucleotide-binding</keyword>
<keyword evidence="9 15" id="KW-0067">ATP-binding</keyword>
<dbReference type="SMART" id="SM00874">
    <property type="entry name" value="B5"/>
    <property type="match status" value="1"/>
</dbReference>
<dbReference type="PANTHER" id="PTHR10947:SF0">
    <property type="entry name" value="PHENYLALANINE--TRNA LIGASE BETA SUBUNIT"/>
    <property type="match status" value="1"/>
</dbReference>
<dbReference type="InterPro" id="IPR005121">
    <property type="entry name" value="Fdx_antiC-bd"/>
</dbReference>
<evidence type="ECO:0000256" key="2">
    <source>
        <dbReference type="ARBA" id="ARBA00008653"/>
    </source>
</evidence>
<comment type="caution">
    <text evidence="20">The sequence shown here is derived from an EMBL/GenBank/DDBJ whole genome shotgun (WGS) entry which is preliminary data.</text>
</comment>
<dbReference type="InterPro" id="IPR036690">
    <property type="entry name" value="Fdx_antiC-bd_sf"/>
</dbReference>
<dbReference type="InterPro" id="IPR005146">
    <property type="entry name" value="B3/B4_tRNA-bd"/>
</dbReference>
<dbReference type="CDD" id="cd02796">
    <property type="entry name" value="tRNA_bind_bactPheRS"/>
    <property type="match status" value="1"/>
</dbReference>
<protein>
    <recommendedName>
        <fullName evidence="15">Phenylalanine--tRNA ligase beta subunit</fullName>
        <ecNumber evidence="15">6.1.1.20</ecNumber>
    </recommendedName>
    <alternativeName>
        <fullName evidence="15">Phenylalanyl-tRNA synthetase beta subunit</fullName>
        <shortName evidence="15">PheRS</shortName>
    </alternativeName>
</protein>
<dbReference type="Pfam" id="PF03484">
    <property type="entry name" value="B5"/>
    <property type="match status" value="1"/>
</dbReference>
<comment type="subcellular location">
    <subcellularLocation>
        <location evidence="1 15">Cytoplasm</location>
    </subcellularLocation>
</comment>
<evidence type="ECO:0000256" key="9">
    <source>
        <dbReference type="ARBA" id="ARBA00022840"/>
    </source>
</evidence>
<proteinExistence type="inferred from homology"/>
<dbReference type="Pfam" id="PF03483">
    <property type="entry name" value="B3_4"/>
    <property type="match status" value="1"/>
</dbReference>
<dbReference type="NCBIfam" id="TIGR00472">
    <property type="entry name" value="pheT_bact"/>
    <property type="match status" value="1"/>
</dbReference>
<dbReference type="GO" id="GO:0004826">
    <property type="term" value="F:phenylalanine-tRNA ligase activity"/>
    <property type="evidence" value="ECO:0007669"/>
    <property type="project" value="UniProtKB-EC"/>
</dbReference>
<dbReference type="SUPFAM" id="SSF46955">
    <property type="entry name" value="Putative DNA-binding domain"/>
    <property type="match status" value="1"/>
</dbReference>
<dbReference type="InterPro" id="IPR041616">
    <property type="entry name" value="PheRS_beta_core"/>
</dbReference>
<feature type="domain" description="TRNA-binding" evidence="17">
    <location>
        <begin position="40"/>
        <end position="155"/>
    </location>
</feature>
<feature type="domain" description="B5" evidence="19">
    <location>
        <begin position="408"/>
        <end position="484"/>
    </location>
</feature>
<evidence type="ECO:0000259" key="17">
    <source>
        <dbReference type="PROSITE" id="PS50886"/>
    </source>
</evidence>
<comment type="cofactor">
    <cofactor evidence="15">
        <name>Mg(2+)</name>
        <dbReference type="ChEBI" id="CHEBI:18420"/>
    </cofactor>
    <text evidence="15">Binds 2 magnesium ions per tetramer.</text>
</comment>
<evidence type="ECO:0000259" key="18">
    <source>
        <dbReference type="PROSITE" id="PS51447"/>
    </source>
</evidence>
<dbReference type="InterPro" id="IPR045864">
    <property type="entry name" value="aa-tRNA-synth_II/BPL/LPL"/>
</dbReference>
<dbReference type="Pfam" id="PF17759">
    <property type="entry name" value="tRNA_synthFbeta"/>
    <property type="match status" value="1"/>
</dbReference>
<evidence type="ECO:0000256" key="14">
    <source>
        <dbReference type="ARBA" id="ARBA00049255"/>
    </source>
</evidence>
<dbReference type="PROSITE" id="PS51483">
    <property type="entry name" value="B5"/>
    <property type="match status" value="1"/>
</dbReference>
<dbReference type="NCBIfam" id="NF045760">
    <property type="entry name" value="YtpR"/>
    <property type="match status" value="1"/>
</dbReference>
<feature type="binding site" evidence="15">
    <location>
        <position position="472"/>
    </location>
    <ligand>
        <name>Mg(2+)</name>
        <dbReference type="ChEBI" id="CHEBI:18420"/>
        <note>shared with alpha subunit</note>
    </ligand>
</feature>
<keyword evidence="5 16" id="KW-0820">tRNA-binding</keyword>
<evidence type="ECO:0000256" key="11">
    <source>
        <dbReference type="ARBA" id="ARBA00022884"/>
    </source>
</evidence>
<comment type="similarity">
    <text evidence="2 15">Belongs to the phenylalanyl-tRNA synthetase beta subunit family. Type 1 subfamily.</text>
</comment>
<dbReference type="RefSeq" id="WP_213485212.1">
    <property type="nucleotide sequence ID" value="NZ_CAJRAY010000077.1"/>
</dbReference>
<dbReference type="SUPFAM" id="SSF55681">
    <property type="entry name" value="Class II aaRS and biotin synthetases"/>
    <property type="match status" value="1"/>
</dbReference>
<evidence type="ECO:0000259" key="19">
    <source>
        <dbReference type="PROSITE" id="PS51483"/>
    </source>
</evidence>
<dbReference type="Gene3D" id="3.50.40.10">
    <property type="entry name" value="Phenylalanyl-trna Synthetase, Chain B, domain 3"/>
    <property type="match status" value="1"/>
</dbReference>
<evidence type="ECO:0000256" key="12">
    <source>
        <dbReference type="ARBA" id="ARBA00022917"/>
    </source>
</evidence>
<dbReference type="SUPFAM" id="SSF50249">
    <property type="entry name" value="Nucleic acid-binding proteins"/>
    <property type="match status" value="1"/>
</dbReference>
<feature type="binding site" evidence="15">
    <location>
        <position position="468"/>
    </location>
    <ligand>
        <name>Mg(2+)</name>
        <dbReference type="ChEBI" id="CHEBI:18420"/>
        <note>shared with alpha subunit</note>
    </ligand>
</feature>
<feature type="binding site" evidence="15">
    <location>
        <position position="462"/>
    </location>
    <ligand>
        <name>Mg(2+)</name>
        <dbReference type="ChEBI" id="CHEBI:18420"/>
        <note>shared with alpha subunit</note>
    </ligand>
</feature>
<evidence type="ECO:0000256" key="1">
    <source>
        <dbReference type="ARBA" id="ARBA00004496"/>
    </source>
</evidence>
<dbReference type="Proteomes" id="UP000681526">
    <property type="component" value="Unassembled WGS sequence"/>
</dbReference>
<dbReference type="Pfam" id="PF03147">
    <property type="entry name" value="FDX-ACB"/>
    <property type="match status" value="1"/>
</dbReference>
<evidence type="ECO:0000256" key="6">
    <source>
        <dbReference type="ARBA" id="ARBA00022598"/>
    </source>
</evidence>
<evidence type="ECO:0000256" key="10">
    <source>
        <dbReference type="ARBA" id="ARBA00022842"/>
    </source>
</evidence>
<dbReference type="EMBL" id="CAJRAY010000077">
    <property type="protein sequence ID" value="CAG5090586.1"/>
    <property type="molecule type" value="Genomic_DNA"/>
</dbReference>
<gene>
    <name evidence="20" type="primary">txxe 2902-pheT</name>
    <name evidence="15" type="synonym">pheT</name>
    <name evidence="20" type="ORF">TXXE_14305</name>
</gene>